<dbReference type="Pfam" id="PF13793">
    <property type="entry name" value="Pribosyltran_N"/>
    <property type="match status" value="1"/>
</dbReference>
<evidence type="ECO:0000259" key="3">
    <source>
        <dbReference type="Pfam" id="PF13793"/>
    </source>
</evidence>
<evidence type="ECO:0000256" key="1">
    <source>
        <dbReference type="ARBA" id="ARBA00022727"/>
    </source>
</evidence>
<dbReference type="InterPro" id="IPR000836">
    <property type="entry name" value="PRTase_dom"/>
</dbReference>
<protein>
    <submittedName>
        <fullName evidence="4">Ribose-phosphate pyrophosphokinase-like domain-containing protein</fullName>
    </submittedName>
</protein>
<evidence type="ECO:0000313" key="4">
    <source>
        <dbReference type="EMBL" id="MFB9463825.1"/>
    </source>
</evidence>
<gene>
    <name evidence="4" type="ORF">ACFF45_14200</name>
</gene>
<feature type="domain" description="Phosphoribosyltransferase" evidence="2">
    <location>
        <begin position="177"/>
        <end position="269"/>
    </location>
</feature>
<dbReference type="SUPFAM" id="SSF53271">
    <property type="entry name" value="PRTase-like"/>
    <property type="match status" value="2"/>
</dbReference>
<dbReference type="EMBL" id="JBHMCY010000022">
    <property type="protein sequence ID" value="MFB9463825.1"/>
    <property type="molecule type" value="Genomic_DNA"/>
</dbReference>
<dbReference type="PANTHER" id="PTHR10210">
    <property type="entry name" value="RIBOSE-PHOSPHATE DIPHOSPHOKINASE FAMILY MEMBER"/>
    <property type="match status" value="1"/>
</dbReference>
<comment type="caution">
    <text evidence="4">The sequence shown here is derived from an EMBL/GenBank/DDBJ whole genome shotgun (WGS) entry which is preliminary data.</text>
</comment>
<dbReference type="Proteomes" id="UP001589709">
    <property type="component" value="Unassembled WGS sequence"/>
</dbReference>
<keyword evidence="5" id="KW-1185">Reference proteome</keyword>
<dbReference type="SMART" id="SM01400">
    <property type="entry name" value="Pribosyltran_N"/>
    <property type="match status" value="1"/>
</dbReference>
<dbReference type="InterPro" id="IPR029057">
    <property type="entry name" value="PRTase-like"/>
</dbReference>
<evidence type="ECO:0000313" key="5">
    <source>
        <dbReference type="Proteomes" id="UP001589709"/>
    </source>
</evidence>
<dbReference type="InterPro" id="IPR005946">
    <property type="entry name" value="Rib-P_diPkinase"/>
</dbReference>
<dbReference type="PANTHER" id="PTHR10210:SF41">
    <property type="entry name" value="RIBOSE-PHOSPHATE PYROPHOSPHOKINASE 1, CHLOROPLASTIC"/>
    <property type="match status" value="1"/>
</dbReference>
<reference evidence="4 5" key="1">
    <citation type="submission" date="2024-09" db="EMBL/GenBank/DDBJ databases">
        <authorList>
            <person name="Sun Q."/>
            <person name="Mori K."/>
        </authorList>
    </citation>
    <scope>NUCLEOTIDE SEQUENCE [LARGE SCALE GENOMIC DNA]</scope>
    <source>
        <strain evidence="4 5">JCM 6917</strain>
    </source>
</reference>
<name>A0ABV5N0L3_9ACTN</name>
<proteinExistence type="predicted"/>
<dbReference type="CDD" id="cd06223">
    <property type="entry name" value="PRTases_typeI"/>
    <property type="match status" value="1"/>
</dbReference>
<dbReference type="InterPro" id="IPR029099">
    <property type="entry name" value="Pribosyltran_N"/>
</dbReference>
<accession>A0ABV5N0L3</accession>
<dbReference type="Gene3D" id="3.40.50.2020">
    <property type="match status" value="2"/>
</dbReference>
<evidence type="ECO:0000259" key="2">
    <source>
        <dbReference type="Pfam" id="PF00156"/>
    </source>
</evidence>
<keyword evidence="1" id="KW-0545">Nucleotide biosynthesis</keyword>
<sequence length="340" mass="35984">MTREGLIVGFCAGFTADFPGQAPLVEAALRGTGRPVRSHHGFEGRFPDGELCVDLPEDPSGRTVLLCQSVTGTHTSADASLMSLLAAARSYREHGAGRIVAVLPHLAYARHDRHVPGQRRPLMAGLLADLAATAGLNEVVTIASGAQDLLGSLFSRRGTPLTFLPVHELHLDLLRPLTGRDTVLVAPDRGAADQVARLAAVLDRPLLVADKRRVGPEQVEVALRAPRDVGDVPHAVVVDDLITSAVTVETVADAIRAHSPAARIDVIATHLRLTPSGERRLSGLLASGAISSVHTTDAAGRRPRVEGLSFTAAIPWMAPALAARLLSQARPARPERRTTP</sequence>
<organism evidence="4 5">
    <name type="scientific">Streptomyces cinereospinus</name>
    <dbReference type="NCBI Taxonomy" id="285561"/>
    <lineage>
        <taxon>Bacteria</taxon>
        <taxon>Bacillati</taxon>
        <taxon>Actinomycetota</taxon>
        <taxon>Actinomycetes</taxon>
        <taxon>Kitasatosporales</taxon>
        <taxon>Streptomycetaceae</taxon>
        <taxon>Streptomyces</taxon>
    </lineage>
</organism>
<dbReference type="RefSeq" id="WP_381346223.1">
    <property type="nucleotide sequence ID" value="NZ_JBHMCY010000022.1"/>
</dbReference>
<dbReference type="Pfam" id="PF00156">
    <property type="entry name" value="Pribosyltran"/>
    <property type="match status" value="1"/>
</dbReference>
<feature type="domain" description="Ribose-phosphate pyrophosphokinase N-terminal" evidence="3">
    <location>
        <begin position="44"/>
        <end position="135"/>
    </location>
</feature>